<evidence type="ECO:0000256" key="1">
    <source>
        <dbReference type="SAM" id="Coils"/>
    </source>
</evidence>
<evidence type="ECO:0000313" key="2">
    <source>
        <dbReference type="EMBL" id="KAF9058526.1"/>
    </source>
</evidence>
<accession>A0A9P5P866</accession>
<reference evidence="2" key="1">
    <citation type="submission" date="2020-11" db="EMBL/GenBank/DDBJ databases">
        <authorList>
            <consortium name="DOE Joint Genome Institute"/>
            <person name="Ahrendt S."/>
            <person name="Riley R."/>
            <person name="Andreopoulos W."/>
            <person name="Labutti K."/>
            <person name="Pangilinan J."/>
            <person name="Ruiz-Duenas F.J."/>
            <person name="Barrasa J.M."/>
            <person name="Sanchez-Garcia M."/>
            <person name="Camarero S."/>
            <person name="Miyauchi S."/>
            <person name="Serrano A."/>
            <person name="Linde D."/>
            <person name="Babiker R."/>
            <person name="Drula E."/>
            <person name="Ayuso-Fernandez I."/>
            <person name="Pacheco R."/>
            <person name="Padilla G."/>
            <person name="Ferreira P."/>
            <person name="Barriuso J."/>
            <person name="Kellner H."/>
            <person name="Castanera R."/>
            <person name="Alfaro M."/>
            <person name="Ramirez L."/>
            <person name="Pisabarro A.G."/>
            <person name="Kuo A."/>
            <person name="Tritt A."/>
            <person name="Lipzen A."/>
            <person name="He G."/>
            <person name="Yan M."/>
            <person name="Ng V."/>
            <person name="Cullen D."/>
            <person name="Martin F."/>
            <person name="Rosso M.-N."/>
            <person name="Henrissat B."/>
            <person name="Hibbett D."/>
            <person name="Martinez A.T."/>
            <person name="Grigoriev I.V."/>
        </authorList>
    </citation>
    <scope>NUCLEOTIDE SEQUENCE</scope>
    <source>
        <strain evidence="2">AH 40177</strain>
    </source>
</reference>
<dbReference type="EMBL" id="JADNRY010000370">
    <property type="protein sequence ID" value="KAF9058526.1"/>
    <property type="molecule type" value="Genomic_DNA"/>
</dbReference>
<feature type="coiled-coil region" evidence="1">
    <location>
        <begin position="55"/>
        <end position="82"/>
    </location>
</feature>
<dbReference type="Proteomes" id="UP000772434">
    <property type="component" value="Unassembled WGS sequence"/>
</dbReference>
<proteinExistence type="predicted"/>
<organism evidence="2 3">
    <name type="scientific">Rhodocollybia butyracea</name>
    <dbReference type="NCBI Taxonomy" id="206335"/>
    <lineage>
        <taxon>Eukaryota</taxon>
        <taxon>Fungi</taxon>
        <taxon>Dikarya</taxon>
        <taxon>Basidiomycota</taxon>
        <taxon>Agaricomycotina</taxon>
        <taxon>Agaricomycetes</taxon>
        <taxon>Agaricomycetidae</taxon>
        <taxon>Agaricales</taxon>
        <taxon>Marasmiineae</taxon>
        <taxon>Omphalotaceae</taxon>
        <taxon>Rhodocollybia</taxon>
    </lineage>
</organism>
<keyword evidence="3" id="KW-1185">Reference proteome</keyword>
<protein>
    <submittedName>
        <fullName evidence="2">Uncharacterized protein</fullName>
    </submittedName>
</protein>
<comment type="caution">
    <text evidence="2">The sequence shown here is derived from an EMBL/GenBank/DDBJ whole genome shotgun (WGS) entry which is preliminary data.</text>
</comment>
<gene>
    <name evidence="2" type="ORF">BDP27DRAFT_1432628</name>
</gene>
<evidence type="ECO:0000313" key="3">
    <source>
        <dbReference type="Proteomes" id="UP000772434"/>
    </source>
</evidence>
<keyword evidence="1" id="KW-0175">Coiled coil</keyword>
<dbReference type="AlphaFoldDB" id="A0A9P5P866"/>
<name>A0A9P5P866_9AGAR</name>
<dbReference type="OrthoDB" id="2883549at2759"/>
<sequence length="110" mass="12586">MAAHKTLELIITTRNRFGSDSFELLVSGFHAPLTPSRPASAKSNRSRNGGHLKTLEHMALKVQRLEYRVQALQRQVRTYKDIFDRLGYICSSIGDESFEAEEFCTHLIYI</sequence>